<evidence type="ECO:0000256" key="1">
    <source>
        <dbReference type="ARBA" id="ARBA00004613"/>
    </source>
</evidence>
<evidence type="ECO:0000259" key="5">
    <source>
        <dbReference type="Pfam" id="PF24517"/>
    </source>
</evidence>
<evidence type="ECO:0000313" key="7">
    <source>
        <dbReference type="Proteomes" id="UP000266841"/>
    </source>
</evidence>
<proteinExistence type="predicted"/>
<dbReference type="EMBL" id="AGNL01015504">
    <property type="protein sequence ID" value="EJK65757.1"/>
    <property type="molecule type" value="Genomic_DNA"/>
</dbReference>
<organism evidence="6 7">
    <name type="scientific">Thalassiosira oceanica</name>
    <name type="common">Marine diatom</name>
    <dbReference type="NCBI Taxonomy" id="159749"/>
    <lineage>
        <taxon>Eukaryota</taxon>
        <taxon>Sar</taxon>
        <taxon>Stramenopiles</taxon>
        <taxon>Ochrophyta</taxon>
        <taxon>Bacillariophyta</taxon>
        <taxon>Coscinodiscophyceae</taxon>
        <taxon>Thalassiosirophycidae</taxon>
        <taxon>Thalassiosirales</taxon>
        <taxon>Thalassiosiraceae</taxon>
        <taxon>Thalassiosira</taxon>
    </lineage>
</organism>
<dbReference type="NCBIfam" id="NF033679">
    <property type="entry name" value="DNRLRE_dom"/>
    <property type="match status" value="1"/>
</dbReference>
<reference evidence="6 7" key="1">
    <citation type="journal article" date="2012" name="Genome Biol.">
        <title>Genome and low-iron response of an oceanic diatom adapted to chronic iron limitation.</title>
        <authorList>
            <person name="Lommer M."/>
            <person name="Specht M."/>
            <person name="Roy A.S."/>
            <person name="Kraemer L."/>
            <person name="Andreson R."/>
            <person name="Gutowska M.A."/>
            <person name="Wolf J."/>
            <person name="Bergner S.V."/>
            <person name="Schilhabel M.B."/>
            <person name="Klostermeier U.C."/>
            <person name="Beiko R.G."/>
            <person name="Rosenstiel P."/>
            <person name="Hippler M."/>
            <person name="Laroche J."/>
        </authorList>
    </citation>
    <scope>NUCLEOTIDE SEQUENCE [LARGE SCALE GENOMIC DNA]</scope>
    <source>
        <strain evidence="6 7">CCMP1005</strain>
    </source>
</reference>
<sequence>MEQNLAPSFGDAFGSKPTHSTADSPARTSEPTRMPTARPTSPSFVATEPGEYVFGPSDDSVIVEMHPTDNYGGQDEIMVDRDSGTLDSLLRFALSGIDTNLISRATLRLYCTDGSDFGGEFRRTISSKWDETTVVWENAPRGYGSPLHTLGAVQANKWYEIDLTAMVVGMQDDLSIRIHSTASDNRAAFSSKEGAHPPQLVLTIGEIEEEITTTVAPSDSTSPDTMEPVSTNSFCCRDSSSKYYPLWSHGHENDGCSTDRPTWAVGVYLKETRSDCCRTFFKLQEDQCIETSNDRLL</sequence>
<feature type="region of interest" description="Disordered" evidence="4">
    <location>
        <begin position="1"/>
        <end position="49"/>
    </location>
</feature>
<dbReference type="GO" id="GO:0005576">
    <property type="term" value="C:extracellular region"/>
    <property type="evidence" value="ECO:0007669"/>
    <property type="project" value="UniProtKB-SubCell"/>
</dbReference>
<feature type="compositionally biased region" description="Polar residues" evidence="4">
    <location>
        <begin position="17"/>
        <end position="31"/>
    </location>
</feature>
<gene>
    <name evidence="6" type="ORF">THAOC_13354</name>
</gene>
<comment type="subcellular location">
    <subcellularLocation>
        <location evidence="1">Secreted</location>
    </subcellularLocation>
</comment>
<keyword evidence="3" id="KW-0732">Signal</keyword>
<feature type="domain" description="Carbohydrate-binding module family 96" evidence="5">
    <location>
        <begin position="54"/>
        <end position="203"/>
    </location>
</feature>
<evidence type="ECO:0000313" key="6">
    <source>
        <dbReference type="EMBL" id="EJK65757.1"/>
    </source>
</evidence>
<dbReference type="Pfam" id="PF24517">
    <property type="entry name" value="CBM96"/>
    <property type="match status" value="1"/>
</dbReference>
<keyword evidence="7" id="KW-1185">Reference proteome</keyword>
<dbReference type="InterPro" id="IPR055372">
    <property type="entry name" value="CBM96"/>
</dbReference>
<evidence type="ECO:0000256" key="2">
    <source>
        <dbReference type="ARBA" id="ARBA00022525"/>
    </source>
</evidence>
<evidence type="ECO:0000256" key="3">
    <source>
        <dbReference type="ARBA" id="ARBA00022729"/>
    </source>
</evidence>
<dbReference type="AlphaFoldDB" id="K0T5U7"/>
<name>K0T5U7_THAOC</name>
<accession>K0T5U7</accession>
<keyword evidence="2" id="KW-0964">Secreted</keyword>
<evidence type="ECO:0000256" key="4">
    <source>
        <dbReference type="SAM" id="MobiDB-lite"/>
    </source>
</evidence>
<comment type="caution">
    <text evidence="6">The sequence shown here is derived from an EMBL/GenBank/DDBJ whole genome shotgun (WGS) entry which is preliminary data.</text>
</comment>
<protein>
    <recommendedName>
        <fullName evidence="5">Carbohydrate-binding module family 96 domain-containing protein</fullName>
    </recommendedName>
</protein>
<dbReference type="Proteomes" id="UP000266841">
    <property type="component" value="Unassembled WGS sequence"/>
</dbReference>